<dbReference type="InterPro" id="IPR051257">
    <property type="entry name" value="Diverse_CBS-Domain"/>
</dbReference>
<accession>A0A1E5IQA0</accession>
<dbReference type="PROSITE" id="PS51371">
    <property type="entry name" value="CBS"/>
    <property type="match status" value="2"/>
</dbReference>
<gene>
    <name evidence="5" type="ORF">BEL05_03725</name>
    <name evidence="4" type="ORF">TUM3794_14740</name>
</gene>
<feature type="domain" description="CBS" evidence="3">
    <location>
        <begin position="77"/>
        <end position="132"/>
    </location>
</feature>
<name>A0A1E5IQA0_SHECO</name>
<dbReference type="Pfam" id="PF00571">
    <property type="entry name" value="CBS"/>
    <property type="match status" value="2"/>
</dbReference>
<feature type="domain" description="CBS" evidence="3">
    <location>
        <begin position="10"/>
        <end position="69"/>
    </location>
</feature>
<evidence type="ECO:0000313" key="4">
    <source>
        <dbReference type="EMBL" id="GIU39539.1"/>
    </source>
</evidence>
<proteinExistence type="predicted"/>
<dbReference type="OrthoDB" id="9790355at2"/>
<dbReference type="SUPFAM" id="SSF54631">
    <property type="entry name" value="CBS-domain pair"/>
    <property type="match status" value="1"/>
</dbReference>
<dbReference type="Gene3D" id="3.10.580.10">
    <property type="entry name" value="CBS-domain"/>
    <property type="match status" value="1"/>
</dbReference>
<dbReference type="SMART" id="SM00116">
    <property type="entry name" value="CBS"/>
    <property type="match status" value="2"/>
</dbReference>
<dbReference type="STRING" id="23.BEL05_03725"/>
<protein>
    <submittedName>
        <fullName evidence="4">CBS domain-containing protein</fullName>
    </submittedName>
</protein>
<organism evidence="5 6">
    <name type="scientific">Shewanella colwelliana</name>
    <name type="common">Alteromonas colwelliana</name>
    <dbReference type="NCBI Taxonomy" id="23"/>
    <lineage>
        <taxon>Bacteria</taxon>
        <taxon>Pseudomonadati</taxon>
        <taxon>Pseudomonadota</taxon>
        <taxon>Gammaproteobacteria</taxon>
        <taxon>Alteromonadales</taxon>
        <taxon>Shewanellaceae</taxon>
        <taxon>Shewanella</taxon>
    </lineage>
</organism>
<dbReference type="PANTHER" id="PTHR43080">
    <property type="entry name" value="CBS DOMAIN-CONTAINING PROTEIN CBSX3, MITOCHONDRIAL"/>
    <property type="match status" value="1"/>
</dbReference>
<keyword evidence="1 2" id="KW-0129">CBS domain</keyword>
<dbReference type="EMBL" id="MCBT01000048">
    <property type="protein sequence ID" value="OEG72113.1"/>
    <property type="molecule type" value="Genomic_DNA"/>
</dbReference>
<dbReference type="Proteomes" id="UP000095230">
    <property type="component" value="Unassembled WGS sequence"/>
</dbReference>
<dbReference type="CDD" id="cd04629">
    <property type="entry name" value="CBS_pair_bac"/>
    <property type="match status" value="1"/>
</dbReference>
<evidence type="ECO:0000313" key="7">
    <source>
        <dbReference type="Proteomes" id="UP000773469"/>
    </source>
</evidence>
<evidence type="ECO:0000256" key="2">
    <source>
        <dbReference type="PROSITE-ProRule" id="PRU00703"/>
    </source>
</evidence>
<dbReference type="RefSeq" id="WP_028762124.1">
    <property type="nucleotide sequence ID" value="NZ_BPEU01000009.1"/>
</dbReference>
<evidence type="ECO:0000313" key="6">
    <source>
        <dbReference type="Proteomes" id="UP000095230"/>
    </source>
</evidence>
<evidence type="ECO:0000256" key="1">
    <source>
        <dbReference type="ARBA" id="ARBA00023122"/>
    </source>
</evidence>
<evidence type="ECO:0000259" key="3">
    <source>
        <dbReference type="PROSITE" id="PS51371"/>
    </source>
</evidence>
<dbReference type="InterPro" id="IPR044729">
    <property type="entry name" value="CBS_bac"/>
</dbReference>
<dbReference type="Proteomes" id="UP000773469">
    <property type="component" value="Unassembled WGS sequence"/>
</dbReference>
<dbReference type="EMBL" id="BPEU01000009">
    <property type="protein sequence ID" value="GIU39539.1"/>
    <property type="molecule type" value="Genomic_DNA"/>
</dbReference>
<dbReference type="InterPro" id="IPR046342">
    <property type="entry name" value="CBS_dom_sf"/>
</dbReference>
<reference evidence="5 6" key="1">
    <citation type="submission" date="2016-07" db="EMBL/GenBank/DDBJ databases">
        <title>Whole-genome of two Shewanella species isolated from a digestive organ of sea cucumber Apostichopus japonicus Selenka 1867.</title>
        <authorList>
            <person name="Hong H.-H."/>
            <person name="Choi H."/>
            <person name="Cheon S."/>
            <person name="Oh J.-S."/>
            <person name="Lee H.-G."/>
            <person name="Park C."/>
        </authorList>
    </citation>
    <scope>NUCLEOTIDE SEQUENCE [LARGE SCALE GENOMIC DNA]</scope>
    <source>
        <strain evidence="5 6">CSB03KR</strain>
    </source>
</reference>
<dbReference type="AlphaFoldDB" id="A0A1E5IQA0"/>
<keyword evidence="7" id="KW-1185">Reference proteome</keyword>
<dbReference type="InterPro" id="IPR000644">
    <property type="entry name" value="CBS_dom"/>
</dbReference>
<dbReference type="PANTHER" id="PTHR43080:SF26">
    <property type="entry name" value="REGULATORY PROTEIN"/>
    <property type="match status" value="1"/>
</dbReference>
<sequence length="138" mass="15130">MESMKVVDYMDRQPVLLQADMTLAAAVEKLVKQKKIGAAVVDVQGHLVGFLSQQDCLAVMLKSTYHCDLVANVSDCMRSDVLTVTKDLPIITLAEQMLQPKPKIYPVIDNGKVVGTIDRHAVLGAINTSMQECYLKPA</sequence>
<evidence type="ECO:0000313" key="5">
    <source>
        <dbReference type="EMBL" id="OEG72113.1"/>
    </source>
</evidence>
<reference evidence="4 7" key="2">
    <citation type="submission" date="2021-05" db="EMBL/GenBank/DDBJ databases">
        <title>Molecular characterization for Shewanella algae harboring chromosomal blaOXA-55-like strains isolated from clinical and environment sample.</title>
        <authorList>
            <person name="Ohama Y."/>
            <person name="Aoki K."/>
            <person name="Harada S."/>
            <person name="Moriya K."/>
            <person name="Ishii Y."/>
            <person name="Tateda K."/>
        </authorList>
    </citation>
    <scope>NUCLEOTIDE SEQUENCE [LARGE SCALE GENOMIC DNA]</scope>
    <source>
        <strain evidence="4 7">MBTL60-118</strain>
    </source>
</reference>
<comment type="caution">
    <text evidence="5">The sequence shown here is derived from an EMBL/GenBank/DDBJ whole genome shotgun (WGS) entry which is preliminary data.</text>
</comment>